<dbReference type="AlphaFoldDB" id="A0A7G9Z8D6"/>
<evidence type="ECO:0000313" key="1">
    <source>
        <dbReference type="EMBL" id="QNO56520.1"/>
    </source>
</evidence>
<name>A0A7G9Z8D6_9EURY</name>
<dbReference type="GO" id="GO:0004803">
    <property type="term" value="F:transposase activity"/>
    <property type="evidence" value="ECO:0007669"/>
    <property type="project" value="InterPro"/>
</dbReference>
<proteinExistence type="predicted"/>
<protein>
    <recommendedName>
        <fullName evidence="2">Transposase IS200-like domain-containing protein</fullName>
    </recommendedName>
</protein>
<organism evidence="1">
    <name type="scientific">Candidatus Methanophaga sp. ANME-1 ERB7</name>
    <dbReference type="NCBI Taxonomy" id="2759913"/>
    <lineage>
        <taxon>Archaea</taxon>
        <taxon>Methanobacteriati</taxon>
        <taxon>Methanobacteriota</taxon>
        <taxon>Stenosarchaea group</taxon>
        <taxon>Methanomicrobia</taxon>
        <taxon>Candidatus Methanophagales</taxon>
        <taxon>Candidatus Methanophagaceae</taxon>
        <taxon>Candidatus Methanophaga</taxon>
    </lineage>
</organism>
<accession>A0A7G9Z8D6</accession>
<dbReference type="SUPFAM" id="SSF143422">
    <property type="entry name" value="Transposase IS200-like"/>
    <property type="match status" value="1"/>
</dbReference>
<evidence type="ECO:0008006" key="2">
    <source>
        <dbReference type="Google" id="ProtNLM"/>
    </source>
</evidence>
<dbReference type="GO" id="GO:0003677">
    <property type="term" value="F:DNA binding"/>
    <property type="evidence" value="ECO:0007669"/>
    <property type="project" value="InterPro"/>
</dbReference>
<dbReference type="InterPro" id="IPR036515">
    <property type="entry name" value="Transposase_17_sf"/>
</dbReference>
<sequence>MLHSPPKYSVSGIAKQINGRSGKLLRDQFPQLREWCPGQFYADFPKGYQILQSKIGQYWAPSCYHGSVGHGWEVVEKYISGQKGYEKTDTVLVIAEEKAKTHKTWYTSLYNKLFGGTHQK</sequence>
<gene>
    <name evidence="1" type="ORF">CNIFIPMI_00012</name>
</gene>
<dbReference type="Gene3D" id="3.30.70.1290">
    <property type="entry name" value="Transposase IS200-like"/>
    <property type="match status" value="1"/>
</dbReference>
<dbReference type="GO" id="GO:0006313">
    <property type="term" value="P:DNA transposition"/>
    <property type="evidence" value="ECO:0007669"/>
    <property type="project" value="InterPro"/>
</dbReference>
<dbReference type="EMBL" id="MT631658">
    <property type="protein sequence ID" value="QNO56520.1"/>
    <property type="molecule type" value="Genomic_DNA"/>
</dbReference>
<reference evidence="1" key="1">
    <citation type="submission" date="2020-06" db="EMBL/GenBank/DDBJ databases">
        <title>Unique genomic features of the anaerobic methanotrophic archaea.</title>
        <authorList>
            <person name="Chadwick G.L."/>
            <person name="Skennerton C.T."/>
            <person name="Laso-Perez R."/>
            <person name="Leu A.O."/>
            <person name="Speth D.R."/>
            <person name="Yu H."/>
            <person name="Morgan-Lang C."/>
            <person name="Hatzenpichler R."/>
            <person name="Goudeau D."/>
            <person name="Malmstrom R."/>
            <person name="Brazelton W.J."/>
            <person name="Woyke T."/>
            <person name="Hallam S.J."/>
            <person name="Tyson G.W."/>
            <person name="Wegener G."/>
            <person name="Boetius A."/>
            <person name="Orphan V."/>
        </authorList>
    </citation>
    <scope>NUCLEOTIDE SEQUENCE</scope>
</reference>